<dbReference type="AlphaFoldDB" id="A0A497XNK6"/>
<proteinExistence type="predicted"/>
<name>A0A497XNK6_9AQUI</name>
<evidence type="ECO:0000313" key="2">
    <source>
        <dbReference type="Proteomes" id="UP000267841"/>
    </source>
</evidence>
<evidence type="ECO:0000313" key="1">
    <source>
        <dbReference type="EMBL" id="RLJ70546.1"/>
    </source>
</evidence>
<dbReference type="EMBL" id="RCCJ01000001">
    <property type="protein sequence ID" value="RLJ70546.1"/>
    <property type="molecule type" value="Genomic_DNA"/>
</dbReference>
<protein>
    <submittedName>
        <fullName evidence="1">Uncharacterized protein</fullName>
    </submittedName>
</protein>
<organism evidence="1 2">
    <name type="scientific">Hydrogenivirga caldilitoris</name>
    <dbReference type="NCBI Taxonomy" id="246264"/>
    <lineage>
        <taxon>Bacteria</taxon>
        <taxon>Pseudomonadati</taxon>
        <taxon>Aquificota</taxon>
        <taxon>Aquificia</taxon>
        <taxon>Aquificales</taxon>
        <taxon>Aquificaceae</taxon>
        <taxon>Hydrogenivirga</taxon>
    </lineage>
</organism>
<keyword evidence="2" id="KW-1185">Reference proteome</keyword>
<gene>
    <name evidence="1" type="ORF">BCF55_0822</name>
</gene>
<dbReference type="RefSeq" id="WP_121010362.1">
    <property type="nucleotide sequence ID" value="NZ_RCCJ01000001.1"/>
</dbReference>
<dbReference type="OrthoDB" id="14678at2"/>
<sequence length="164" mass="18966">MFVLLLLVYFLSFSRSVEVKKVCYEVVENVLYCKSVITEKSLVPQVCGKCELEVMEDKLYIKPSTGCPKYDALACQLRSGELFLINNLSCKPVSENPIKEEKDKSKKKKVESKTYRVKVMEEFCINLLKKKFDVIKESRGEALIRASSEEIRNLPHCVYSYEEE</sequence>
<accession>A0A497XNK6</accession>
<comment type="caution">
    <text evidence="1">The sequence shown here is derived from an EMBL/GenBank/DDBJ whole genome shotgun (WGS) entry which is preliminary data.</text>
</comment>
<reference evidence="1 2" key="1">
    <citation type="submission" date="2018-10" db="EMBL/GenBank/DDBJ databases">
        <title>Genomic Encyclopedia of Archaeal and Bacterial Type Strains, Phase II (KMG-II): from individual species to whole genera.</title>
        <authorList>
            <person name="Goeker M."/>
        </authorList>
    </citation>
    <scope>NUCLEOTIDE SEQUENCE [LARGE SCALE GENOMIC DNA]</scope>
    <source>
        <strain evidence="1 2">DSM 16510</strain>
    </source>
</reference>
<dbReference type="Proteomes" id="UP000267841">
    <property type="component" value="Unassembled WGS sequence"/>
</dbReference>